<dbReference type="SUPFAM" id="SSF55781">
    <property type="entry name" value="GAF domain-like"/>
    <property type="match status" value="1"/>
</dbReference>
<keyword evidence="3" id="KW-0805">Transcription regulation</keyword>
<dbReference type="OrthoDB" id="4629915at2"/>
<evidence type="ECO:0000259" key="5">
    <source>
        <dbReference type="PROSITE" id="PS50921"/>
    </source>
</evidence>
<keyword evidence="7" id="KW-1185">Reference proteome</keyword>
<dbReference type="InterPro" id="IPR003018">
    <property type="entry name" value="GAF"/>
</dbReference>
<dbReference type="Pfam" id="PF03861">
    <property type="entry name" value="ANTAR"/>
    <property type="match status" value="1"/>
</dbReference>
<organism evidence="6 7">
    <name type="scientific">Amycolatopsis thailandensis</name>
    <dbReference type="NCBI Taxonomy" id="589330"/>
    <lineage>
        <taxon>Bacteria</taxon>
        <taxon>Bacillati</taxon>
        <taxon>Actinomycetota</taxon>
        <taxon>Actinomycetes</taxon>
        <taxon>Pseudonocardiales</taxon>
        <taxon>Pseudonocardiaceae</taxon>
        <taxon>Amycolatopsis</taxon>
    </lineage>
</organism>
<proteinExistence type="predicted"/>
<keyword evidence="4" id="KW-0804">Transcription</keyword>
<evidence type="ECO:0000256" key="3">
    <source>
        <dbReference type="ARBA" id="ARBA00023015"/>
    </source>
</evidence>
<dbReference type="InterPro" id="IPR012074">
    <property type="entry name" value="GAF_ANTAR"/>
</dbReference>
<dbReference type="InterPro" id="IPR011006">
    <property type="entry name" value="CheY-like_superfamily"/>
</dbReference>
<dbReference type="InterPro" id="IPR036388">
    <property type="entry name" value="WH-like_DNA-bd_sf"/>
</dbReference>
<evidence type="ECO:0000256" key="1">
    <source>
        <dbReference type="ARBA" id="ARBA00022679"/>
    </source>
</evidence>
<comment type="caution">
    <text evidence="6">The sequence shown here is derived from an EMBL/GenBank/DDBJ whole genome shotgun (WGS) entry which is preliminary data.</text>
</comment>
<evidence type="ECO:0000256" key="4">
    <source>
        <dbReference type="ARBA" id="ARBA00023163"/>
    </source>
</evidence>
<keyword evidence="2" id="KW-0418">Kinase</keyword>
<dbReference type="Gene3D" id="3.30.450.40">
    <property type="match status" value="1"/>
</dbReference>
<dbReference type="GO" id="GO:0003723">
    <property type="term" value="F:RNA binding"/>
    <property type="evidence" value="ECO:0007669"/>
    <property type="project" value="InterPro"/>
</dbReference>
<dbReference type="PIRSF" id="PIRSF036625">
    <property type="entry name" value="GAF_ANTAR"/>
    <property type="match status" value="1"/>
</dbReference>
<evidence type="ECO:0000256" key="2">
    <source>
        <dbReference type="ARBA" id="ARBA00022777"/>
    </source>
</evidence>
<dbReference type="Gene3D" id="1.10.10.10">
    <property type="entry name" value="Winged helix-like DNA-binding domain superfamily/Winged helix DNA-binding domain"/>
    <property type="match status" value="1"/>
</dbReference>
<keyword evidence="1" id="KW-0808">Transferase</keyword>
<sequence>MTSSESLVDNSVSGALAAIARTLQAEPDVETTLAAIVKAAVDQVTGAEYAGISLVDRRQRIRTVAPTDQLVVTLDEVQYRTGQGPCIDAITEHEVYRTGDLTTEARWPAFTPAAAETGVRSMLCYRLFVSETTLGALNLSSRGLDAFSDQTQREGGVFASHAAIALVGAQTEANLHTALEHRDAIGTAKGILMHRHGIGPAEAFRLLVEASQAANLKLHVVAAWLVDHHREV</sequence>
<reference evidence="6 7" key="1">
    <citation type="submission" date="2017-07" db="EMBL/GenBank/DDBJ databases">
        <title>Amycolatopsis thailandensis Genome sequencing and assembly.</title>
        <authorList>
            <person name="Kaur N."/>
            <person name="Mayilraj S."/>
        </authorList>
    </citation>
    <scope>NUCLEOTIDE SEQUENCE [LARGE SCALE GENOMIC DNA]</scope>
    <source>
        <strain evidence="6 7">JCM 16380</strain>
    </source>
</reference>
<dbReference type="InterPro" id="IPR029016">
    <property type="entry name" value="GAF-like_dom_sf"/>
</dbReference>
<dbReference type="Pfam" id="PF13185">
    <property type="entry name" value="GAF_2"/>
    <property type="match status" value="1"/>
</dbReference>
<dbReference type="GO" id="GO:0016301">
    <property type="term" value="F:kinase activity"/>
    <property type="evidence" value="ECO:0007669"/>
    <property type="project" value="UniProtKB-KW"/>
</dbReference>
<dbReference type="EMBL" id="NMQT01000029">
    <property type="protein sequence ID" value="OXM57224.1"/>
    <property type="molecule type" value="Genomic_DNA"/>
</dbReference>
<dbReference type="Proteomes" id="UP000215223">
    <property type="component" value="Unassembled WGS sequence"/>
</dbReference>
<dbReference type="RefSeq" id="WP_093933357.1">
    <property type="nucleotide sequence ID" value="NZ_NMQT01000029.1"/>
</dbReference>
<accession>A0A229SF16</accession>
<dbReference type="PROSITE" id="PS50921">
    <property type="entry name" value="ANTAR"/>
    <property type="match status" value="1"/>
</dbReference>
<dbReference type="SUPFAM" id="SSF52172">
    <property type="entry name" value="CheY-like"/>
    <property type="match status" value="1"/>
</dbReference>
<dbReference type="SMART" id="SM00065">
    <property type="entry name" value="GAF"/>
    <property type="match status" value="1"/>
</dbReference>
<dbReference type="InterPro" id="IPR005561">
    <property type="entry name" value="ANTAR"/>
</dbReference>
<dbReference type="SMART" id="SM01012">
    <property type="entry name" value="ANTAR"/>
    <property type="match status" value="1"/>
</dbReference>
<evidence type="ECO:0000313" key="7">
    <source>
        <dbReference type="Proteomes" id="UP000215223"/>
    </source>
</evidence>
<name>A0A229SF16_9PSEU</name>
<protein>
    <submittedName>
        <fullName evidence="6">Antitermination regulator</fullName>
    </submittedName>
</protein>
<dbReference type="AlphaFoldDB" id="A0A229SF16"/>
<evidence type="ECO:0000313" key="6">
    <source>
        <dbReference type="EMBL" id="OXM57224.1"/>
    </source>
</evidence>
<feature type="domain" description="ANTAR" evidence="5">
    <location>
        <begin position="165"/>
        <end position="226"/>
    </location>
</feature>
<gene>
    <name evidence="6" type="ORF">CFP71_08930</name>
</gene>